<evidence type="ECO:0000313" key="1">
    <source>
        <dbReference type="EMBL" id="KAI7990237.1"/>
    </source>
</evidence>
<accession>A0ACC0FN93</accession>
<comment type="caution">
    <text evidence="1">The sequence shown here is derived from an EMBL/GenBank/DDBJ whole genome shotgun (WGS) entry which is preliminary data.</text>
</comment>
<keyword evidence="2" id="KW-1185">Reference proteome</keyword>
<organism evidence="1 2">
    <name type="scientific">Camellia lanceoleosa</name>
    <dbReference type="NCBI Taxonomy" id="1840588"/>
    <lineage>
        <taxon>Eukaryota</taxon>
        <taxon>Viridiplantae</taxon>
        <taxon>Streptophyta</taxon>
        <taxon>Embryophyta</taxon>
        <taxon>Tracheophyta</taxon>
        <taxon>Spermatophyta</taxon>
        <taxon>Magnoliopsida</taxon>
        <taxon>eudicotyledons</taxon>
        <taxon>Gunneridae</taxon>
        <taxon>Pentapetalae</taxon>
        <taxon>asterids</taxon>
        <taxon>Ericales</taxon>
        <taxon>Theaceae</taxon>
        <taxon>Camellia</taxon>
    </lineage>
</organism>
<dbReference type="EMBL" id="CM045770">
    <property type="protein sequence ID" value="KAI7990237.1"/>
    <property type="molecule type" value="Genomic_DNA"/>
</dbReference>
<dbReference type="Proteomes" id="UP001060215">
    <property type="component" value="Chromosome 13"/>
</dbReference>
<sequence length="366" mass="41902">MDIDSQTNNQLPRVITLEEISAAACDDKLDRLEIARLYNEIWDEIKKNAKSDNDVPRIYIISWNDHFFVLKVDVNAYYIIDTFGEWLFERCNQAYILRFDDSVLMRGKVKKEGISSDQASEDEICSGKECCREFMKRFLAAIPLRELELEEKKEPVSYFALHQQLQIEFNFTTSLSLSSSSSAASTNSTSSLFSNEKLLSINPLELKFPFELKKQISSSFQLLNKTDKHVAFKVKTTKPKKRHLQICDARTGFLYRVRLHALVLPRRILTQKCLTRRQLLFQENMLRFRTTTLRSIARGVVSLAAAATMATISISCDSPPPALADSLMVAFPVSRAPVVNTVQRTLVEAWALIRETFVDPTFNHQD</sequence>
<reference evidence="1 2" key="1">
    <citation type="journal article" date="2022" name="Plant J.">
        <title>Chromosome-level genome of Camellia lanceoleosa provides a valuable resource for understanding genome evolution and self-incompatibility.</title>
        <authorList>
            <person name="Gong W."/>
            <person name="Xiao S."/>
            <person name="Wang L."/>
            <person name="Liao Z."/>
            <person name="Chang Y."/>
            <person name="Mo W."/>
            <person name="Hu G."/>
            <person name="Li W."/>
            <person name="Zhao G."/>
            <person name="Zhu H."/>
            <person name="Hu X."/>
            <person name="Ji K."/>
            <person name="Xiang X."/>
            <person name="Song Q."/>
            <person name="Yuan D."/>
            <person name="Jin S."/>
            <person name="Zhang L."/>
        </authorList>
    </citation>
    <scope>NUCLEOTIDE SEQUENCE [LARGE SCALE GENOMIC DNA]</scope>
    <source>
        <strain evidence="1">SQ_2022a</strain>
    </source>
</reference>
<name>A0ACC0FN93_9ERIC</name>
<evidence type="ECO:0000313" key="2">
    <source>
        <dbReference type="Proteomes" id="UP001060215"/>
    </source>
</evidence>
<protein>
    <submittedName>
        <fullName evidence="1">Uncharacterized protein</fullName>
    </submittedName>
</protein>
<gene>
    <name evidence="1" type="ORF">LOK49_LG12G02058</name>
</gene>
<proteinExistence type="predicted"/>